<keyword evidence="9" id="KW-0443">Lipid metabolism</keyword>
<keyword evidence="8" id="KW-0408">Iron</keyword>
<feature type="coiled-coil region" evidence="12">
    <location>
        <begin position="300"/>
        <end position="358"/>
    </location>
</feature>
<feature type="transmembrane region" description="Helical" evidence="13">
    <location>
        <begin position="154"/>
        <end position="173"/>
    </location>
</feature>
<comment type="subcellular location">
    <subcellularLocation>
        <location evidence="1">Membrane</location>
        <topology evidence="1">Multi-pass membrane protein</topology>
    </subcellularLocation>
</comment>
<evidence type="ECO:0000259" key="14">
    <source>
        <dbReference type="Pfam" id="PF00487"/>
    </source>
</evidence>
<evidence type="ECO:0000256" key="12">
    <source>
        <dbReference type="SAM" id="Coils"/>
    </source>
</evidence>
<keyword evidence="7" id="KW-0560">Oxidoreductase</keyword>
<evidence type="ECO:0000256" key="11">
    <source>
        <dbReference type="ARBA" id="ARBA00023160"/>
    </source>
</evidence>
<reference evidence="15 16" key="1">
    <citation type="submission" date="2017-03" db="EMBL/GenBank/DDBJ databases">
        <authorList>
            <person name="Afonso C.L."/>
            <person name="Miller P.J."/>
            <person name="Scott M.A."/>
            <person name="Spackman E."/>
            <person name="Goraichik I."/>
            <person name="Dimitrov K.M."/>
            <person name="Suarez D.L."/>
            <person name="Swayne D.E."/>
        </authorList>
    </citation>
    <scope>NUCLEOTIDE SEQUENCE [LARGE SCALE GENOMIC DNA]</scope>
    <source>
        <strain evidence="15">SB41UT1</strain>
    </source>
</reference>
<evidence type="ECO:0000256" key="9">
    <source>
        <dbReference type="ARBA" id="ARBA00023098"/>
    </source>
</evidence>
<dbReference type="AlphaFoldDB" id="A0A1X7ANB7"/>
<evidence type="ECO:0000256" key="6">
    <source>
        <dbReference type="ARBA" id="ARBA00022989"/>
    </source>
</evidence>
<keyword evidence="5" id="KW-0276">Fatty acid metabolism</keyword>
<keyword evidence="16" id="KW-1185">Reference proteome</keyword>
<dbReference type="GO" id="GO:0016717">
    <property type="term" value="F:oxidoreductase activity, acting on paired donors, with oxidation of a pair of donors resulting in the reduction of molecular oxygen to two molecules of water"/>
    <property type="evidence" value="ECO:0007669"/>
    <property type="project" value="InterPro"/>
</dbReference>
<dbReference type="GO" id="GO:0006633">
    <property type="term" value="P:fatty acid biosynthetic process"/>
    <property type="evidence" value="ECO:0007669"/>
    <property type="project" value="UniProtKB-KW"/>
</dbReference>
<dbReference type="CDD" id="cd03505">
    <property type="entry name" value="Delta9-FADS-like"/>
    <property type="match status" value="1"/>
</dbReference>
<comment type="similarity">
    <text evidence="2">Belongs to the fatty acid desaturase type 2 family.</text>
</comment>
<evidence type="ECO:0000256" key="8">
    <source>
        <dbReference type="ARBA" id="ARBA00023004"/>
    </source>
</evidence>
<dbReference type="InterPro" id="IPR005804">
    <property type="entry name" value="FA_desaturase_dom"/>
</dbReference>
<feature type="domain" description="Fatty acid desaturase" evidence="14">
    <location>
        <begin position="39"/>
        <end position="261"/>
    </location>
</feature>
<sequence>MQKPPLIPVTTLLFSLTFLAAITLVPWYGFTHGFEWYEWATMAVIFMFNGTAITAGYHRLWSHRTYKAHWSLRLWFALWGAMATQNSVLHWASGHRRHHAFVDDDHKDPYSASRGFWFSHIGWMLRPYDDKRDDFSGIRDLQKDSIVMWQHRNYIPLVLATNFGIPALIGFIYGDVVASLLLSGVLRLVLSHHCTFFINSLAHIWGRRPYTDRNSARDNDVLAFFTWGEGYHNFHHIFQTDYRNGVRWWQYDPTKWMIFTASKMGLAWDLRKVSDFRIAKARVDMEYKRAGQKLTCEKALAQLEEQYVAMVAALKEWSALRQQKLEAKAEELKKQWEASEAHTRYVELKKALKEQQDRWYLALNGHLV</sequence>
<evidence type="ECO:0000313" key="16">
    <source>
        <dbReference type="Proteomes" id="UP000196573"/>
    </source>
</evidence>
<dbReference type="InterPro" id="IPR015876">
    <property type="entry name" value="Acyl-CoA_DS"/>
</dbReference>
<proteinExistence type="inferred from homology"/>
<evidence type="ECO:0000256" key="3">
    <source>
        <dbReference type="ARBA" id="ARBA00022516"/>
    </source>
</evidence>
<evidence type="ECO:0000256" key="4">
    <source>
        <dbReference type="ARBA" id="ARBA00022692"/>
    </source>
</evidence>
<dbReference type="Pfam" id="PF00487">
    <property type="entry name" value="FA_desaturase"/>
    <property type="match status" value="1"/>
</dbReference>
<evidence type="ECO:0000256" key="13">
    <source>
        <dbReference type="SAM" id="Phobius"/>
    </source>
</evidence>
<dbReference type="PANTHER" id="PTHR11351:SF31">
    <property type="entry name" value="DESATURASE 1, ISOFORM A-RELATED"/>
    <property type="match status" value="1"/>
</dbReference>
<evidence type="ECO:0000313" key="15">
    <source>
        <dbReference type="EMBL" id="SMA49565.1"/>
    </source>
</evidence>
<dbReference type="EMBL" id="FWPT01000008">
    <property type="protein sequence ID" value="SMA49565.1"/>
    <property type="molecule type" value="Genomic_DNA"/>
</dbReference>
<dbReference type="Proteomes" id="UP000196573">
    <property type="component" value="Unassembled WGS sequence"/>
</dbReference>
<keyword evidence="4 13" id="KW-0812">Transmembrane</keyword>
<feature type="transmembrane region" description="Helical" evidence="13">
    <location>
        <begin position="36"/>
        <end position="57"/>
    </location>
</feature>
<keyword evidence="12" id="KW-0175">Coiled coil</keyword>
<keyword evidence="11" id="KW-0275">Fatty acid biosynthesis</keyword>
<dbReference type="GO" id="GO:0016020">
    <property type="term" value="C:membrane"/>
    <property type="evidence" value="ECO:0007669"/>
    <property type="project" value="UniProtKB-SubCell"/>
</dbReference>
<evidence type="ECO:0000256" key="1">
    <source>
        <dbReference type="ARBA" id="ARBA00004141"/>
    </source>
</evidence>
<protein>
    <submittedName>
        <fullName evidence="15">Fatty acid desaturase</fullName>
    </submittedName>
</protein>
<keyword evidence="10 13" id="KW-0472">Membrane</keyword>
<dbReference type="PANTHER" id="PTHR11351">
    <property type="entry name" value="ACYL-COA DESATURASE"/>
    <property type="match status" value="1"/>
</dbReference>
<dbReference type="RefSeq" id="WP_207626678.1">
    <property type="nucleotide sequence ID" value="NZ_CBCSCN010000010.1"/>
</dbReference>
<keyword evidence="6 13" id="KW-1133">Transmembrane helix</keyword>
<accession>A0A1X7ANB7</accession>
<evidence type="ECO:0000256" key="5">
    <source>
        <dbReference type="ARBA" id="ARBA00022832"/>
    </source>
</evidence>
<feature type="transmembrane region" description="Helical" evidence="13">
    <location>
        <begin position="12"/>
        <end position="30"/>
    </location>
</feature>
<evidence type="ECO:0000256" key="7">
    <source>
        <dbReference type="ARBA" id="ARBA00023002"/>
    </source>
</evidence>
<evidence type="ECO:0000256" key="10">
    <source>
        <dbReference type="ARBA" id="ARBA00023136"/>
    </source>
</evidence>
<evidence type="ECO:0000256" key="2">
    <source>
        <dbReference type="ARBA" id="ARBA00008749"/>
    </source>
</evidence>
<gene>
    <name evidence="15" type="ORF">EHSB41UT_03352</name>
</gene>
<name>A0A1X7ANB7_9GAMM</name>
<dbReference type="PRINTS" id="PR00075">
    <property type="entry name" value="FACDDSATRASE"/>
</dbReference>
<keyword evidence="3" id="KW-0444">Lipid biosynthesis</keyword>
<organism evidence="15 16">
    <name type="scientific">Parendozoicomonas haliclonae</name>
    <dbReference type="NCBI Taxonomy" id="1960125"/>
    <lineage>
        <taxon>Bacteria</taxon>
        <taxon>Pseudomonadati</taxon>
        <taxon>Pseudomonadota</taxon>
        <taxon>Gammaproteobacteria</taxon>
        <taxon>Oceanospirillales</taxon>
        <taxon>Endozoicomonadaceae</taxon>
        <taxon>Parendozoicomonas</taxon>
    </lineage>
</organism>